<accession>A0A2P2PS01</accession>
<evidence type="ECO:0000313" key="1">
    <source>
        <dbReference type="EMBL" id="MBX57527.1"/>
    </source>
</evidence>
<sequence>MTYQLTNKI</sequence>
<organism evidence="1">
    <name type="scientific">Rhizophora mucronata</name>
    <name type="common">Asiatic mangrove</name>
    <dbReference type="NCBI Taxonomy" id="61149"/>
    <lineage>
        <taxon>Eukaryota</taxon>
        <taxon>Viridiplantae</taxon>
        <taxon>Streptophyta</taxon>
        <taxon>Embryophyta</taxon>
        <taxon>Tracheophyta</taxon>
        <taxon>Spermatophyta</taxon>
        <taxon>Magnoliopsida</taxon>
        <taxon>eudicotyledons</taxon>
        <taxon>Gunneridae</taxon>
        <taxon>Pentapetalae</taxon>
        <taxon>rosids</taxon>
        <taxon>fabids</taxon>
        <taxon>Malpighiales</taxon>
        <taxon>Rhizophoraceae</taxon>
        <taxon>Rhizophora</taxon>
    </lineage>
</organism>
<proteinExistence type="predicted"/>
<dbReference type="EMBL" id="GGEC01077043">
    <property type="protein sequence ID" value="MBX57527.1"/>
    <property type="molecule type" value="Transcribed_RNA"/>
</dbReference>
<name>A0A2P2PS01_RHIMU</name>
<protein>
    <submittedName>
        <fullName evidence="1">Uncharacterized protein</fullName>
    </submittedName>
</protein>
<reference evidence="1" key="1">
    <citation type="submission" date="2018-02" db="EMBL/GenBank/DDBJ databases">
        <title>Rhizophora mucronata_Transcriptome.</title>
        <authorList>
            <person name="Meera S.P."/>
            <person name="Sreeshan A."/>
            <person name="Augustine A."/>
        </authorList>
    </citation>
    <scope>NUCLEOTIDE SEQUENCE</scope>
    <source>
        <tissue evidence="1">Leaf</tissue>
    </source>
</reference>